<dbReference type="InterPro" id="IPR044788">
    <property type="entry name" value="X8_dom_prot"/>
</dbReference>
<sequence>MEIHIPWNPAEIELVVAVRKKWCVAKPDASNTALQPSLDHVCLLRLDCKPIQARGSCFDPNTVRAHTSYTMNAYYQANGHYNLNCDFSKTAVITTSDPSHGACRFGT</sequence>
<name>A0A9Q0KI30_9MAGN</name>
<proteinExistence type="predicted"/>
<keyword evidence="5" id="KW-1185">Reference proteome</keyword>
<dbReference type="SMART" id="SM00768">
    <property type="entry name" value="X8"/>
    <property type="match status" value="1"/>
</dbReference>
<evidence type="ECO:0000313" key="5">
    <source>
        <dbReference type="Proteomes" id="UP001141806"/>
    </source>
</evidence>
<organism evidence="4 5">
    <name type="scientific">Protea cynaroides</name>
    <dbReference type="NCBI Taxonomy" id="273540"/>
    <lineage>
        <taxon>Eukaryota</taxon>
        <taxon>Viridiplantae</taxon>
        <taxon>Streptophyta</taxon>
        <taxon>Embryophyta</taxon>
        <taxon>Tracheophyta</taxon>
        <taxon>Spermatophyta</taxon>
        <taxon>Magnoliopsida</taxon>
        <taxon>Proteales</taxon>
        <taxon>Proteaceae</taxon>
        <taxon>Protea</taxon>
    </lineage>
</organism>
<dbReference type="Pfam" id="PF07983">
    <property type="entry name" value="X8"/>
    <property type="match status" value="1"/>
</dbReference>
<comment type="caution">
    <text evidence="4">The sequence shown here is derived from an EMBL/GenBank/DDBJ whole genome shotgun (WGS) entry which is preliminary data.</text>
</comment>
<gene>
    <name evidence="4" type="ORF">NE237_004006</name>
</gene>
<keyword evidence="2" id="KW-1015">Disulfide bond</keyword>
<dbReference type="Proteomes" id="UP001141806">
    <property type="component" value="Unassembled WGS sequence"/>
</dbReference>
<evidence type="ECO:0000259" key="3">
    <source>
        <dbReference type="SMART" id="SM00768"/>
    </source>
</evidence>
<evidence type="ECO:0000256" key="2">
    <source>
        <dbReference type="ARBA" id="ARBA00023157"/>
    </source>
</evidence>
<evidence type="ECO:0000313" key="4">
    <source>
        <dbReference type="EMBL" id="KAJ4970907.1"/>
    </source>
</evidence>
<dbReference type="OrthoDB" id="1928574at2759"/>
<dbReference type="EMBL" id="JAMYWD010000005">
    <property type="protein sequence ID" value="KAJ4970907.1"/>
    <property type="molecule type" value="Genomic_DNA"/>
</dbReference>
<accession>A0A9Q0KI30</accession>
<protein>
    <recommendedName>
        <fullName evidence="3">X8 domain-containing protein</fullName>
    </recommendedName>
</protein>
<dbReference type="PANTHER" id="PTHR31044">
    <property type="entry name" value="BETA-1,3 GLUCANASE"/>
    <property type="match status" value="1"/>
</dbReference>
<dbReference type="InterPro" id="IPR012946">
    <property type="entry name" value="X8"/>
</dbReference>
<dbReference type="Gene3D" id="1.20.58.1040">
    <property type="match status" value="1"/>
</dbReference>
<evidence type="ECO:0000256" key="1">
    <source>
        <dbReference type="ARBA" id="ARBA00022729"/>
    </source>
</evidence>
<dbReference type="AlphaFoldDB" id="A0A9Q0KI30"/>
<keyword evidence="1" id="KW-0732">Signal</keyword>
<dbReference type="FunFam" id="1.20.58.1040:FF:000003">
    <property type="entry name" value="glucan endo-1,3-beta-glucosidase 7"/>
    <property type="match status" value="1"/>
</dbReference>
<dbReference type="PANTHER" id="PTHR31044:SF130">
    <property type="entry name" value="CARBOHYDRATE-BINDING X8 DOMAIN SUPERFAMILY PROTEIN"/>
    <property type="match status" value="1"/>
</dbReference>
<reference evidence="4" key="1">
    <citation type="journal article" date="2023" name="Plant J.">
        <title>The genome of the king protea, Protea cynaroides.</title>
        <authorList>
            <person name="Chang J."/>
            <person name="Duong T.A."/>
            <person name="Schoeman C."/>
            <person name="Ma X."/>
            <person name="Roodt D."/>
            <person name="Barker N."/>
            <person name="Li Z."/>
            <person name="Van de Peer Y."/>
            <person name="Mizrachi E."/>
        </authorList>
    </citation>
    <scope>NUCLEOTIDE SEQUENCE</scope>
    <source>
        <tissue evidence="4">Young leaves</tissue>
    </source>
</reference>
<dbReference type="GO" id="GO:0009506">
    <property type="term" value="C:plasmodesma"/>
    <property type="evidence" value="ECO:0007669"/>
    <property type="project" value="UniProtKB-ARBA"/>
</dbReference>
<feature type="domain" description="X8" evidence="3">
    <location>
        <begin position="21"/>
        <end position="105"/>
    </location>
</feature>